<dbReference type="EMBL" id="HBGW01034530">
    <property type="protein sequence ID" value="CAD9558013.1"/>
    <property type="molecule type" value="Transcribed_RNA"/>
</dbReference>
<gene>
    <name evidence="1" type="ORF">BRAN1462_LOCUS21842</name>
</gene>
<accession>A0A7S2JVN7</accession>
<protein>
    <recommendedName>
        <fullName evidence="2">Endonuclease/exonuclease/phosphatase domain-containing protein</fullName>
    </recommendedName>
</protein>
<name>A0A7S2JVN7_9DINO</name>
<dbReference type="Gene3D" id="3.60.10.10">
    <property type="entry name" value="Endonuclease/exonuclease/phosphatase"/>
    <property type="match status" value="1"/>
</dbReference>
<dbReference type="InterPro" id="IPR036691">
    <property type="entry name" value="Endo/exonu/phosph_ase_sf"/>
</dbReference>
<reference evidence="1" key="1">
    <citation type="submission" date="2021-01" db="EMBL/GenBank/DDBJ databases">
        <authorList>
            <person name="Corre E."/>
            <person name="Pelletier E."/>
            <person name="Niang G."/>
            <person name="Scheremetjew M."/>
            <person name="Finn R."/>
            <person name="Kale V."/>
            <person name="Holt S."/>
            <person name="Cochrane G."/>
            <person name="Meng A."/>
            <person name="Brown T."/>
            <person name="Cohen L."/>
        </authorList>
    </citation>
    <scope>NUCLEOTIDE SEQUENCE</scope>
    <source>
        <strain evidence="1">RCC3387</strain>
    </source>
</reference>
<proteinExistence type="predicted"/>
<evidence type="ECO:0008006" key="2">
    <source>
        <dbReference type="Google" id="ProtNLM"/>
    </source>
</evidence>
<sequence>MDEVGEDRSDQWWGTRGAQWARFQHKTEGKTVFMVNHHGPLPVGTGGLCGRHATAWNILRTIGTHADQTDVVVLVGDFNADASTLTVQEVGQRLHKLYTGSSFGGVDHIFSSCGEGQVVTRRNLGGGGSDHDALDVVLKI</sequence>
<dbReference type="SUPFAM" id="SSF56219">
    <property type="entry name" value="DNase I-like"/>
    <property type="match status" value="1"/>
</dbReference>
<dbReference type="AlphaFoldDB" id="A0A7S2JVN7"/>
<organism evidence="1">
    <name type="scientific">Zooxanthella nutricula</name>
    <dbReference type="NCBI Taxonomy" id="1333877"/>
    <lineage>
        <taxon>Eukaryota</taxon>
        <taxon>Sar</taxon>
        <taxon>Alveolata</taxon>
        <taxon>Dinophyceae</taxon>
        <taxon>Peridiniales</taxon>
        <taxon>Peridiniales incertae sedis</taxon>
        <taxon>Zooxanthella</taxon>
    </lineage>
</organism>
<evidence type="ECO:0000313" key="1">
    <source>
        <dbReference type="EMBL" id="CAD9558013.1"/>
    </source>
</evidence>